<dbReference type="Gene3D" id="3.10.20.70">
    <property type="entry name" value="Glutamine synthetase, N-terminal domain"/>
    <property type="match status" value="1"/>
</dbReference>
<evidence type="ECO:0000313" key="9">
    <source>
        <dbReference type="EMBL" id="KAJ8034083.1"/>
    </source>
</evidence>
<sequence length="460" mass="51569">MEKEDSSILHDCLRKIERLGVKHVRFEFYDLNFIARSKTFPSRHFRKFVEAGIDFQMKSFAFDAQGNCLDNLNILKKVFTSNTKAYPDLPTFAVLPWVTDTARVFISAPTVDNGGVLTIDPRSIAINQFKALEERNISLFSSFEFEFTMLDGKTGSRIDDDMNYLSTLRLAKHQEFFNKVSENLYQAGVDIECVETEGYKGVFEMPTKPTFGIQAADMAATLRTGLKEMASQKDLLVTFVTKPFEDTVGLAGHLNYSLWTLDGETPLLCDSSRPFGLSEIGEHWMAGVLDHIPALCAVLAPTVNCRGLFKRGDKNGVSASWGIDNRTCALRVKPEGSYGFYIEHRLISSANSPYISFAAIIAAGLDGIDRRLSLPPPVPTTKNAEDEANVPPGTKVIPKDFETALQCLKEDKVLCDVFGSDFIDAFTSIKLNEEKMLSTYCTEKCNDVYKWAREFYMDHI</sequence>
<reference evidence="9" key="1">
    <citation type="submission" date="2021-10" db="EMBL/GenBank/DDBJ databases">
        <title>Tropical sea cucumber genome reveals ecological adaptation and Cuvierian tubules defense mechanism.</title>
        <authorList>
            <person name="Chen T."/>
        </authorList>
    </citation>
    <scope>NUCLEOTIDE SEQUENCE</scope>
    <source>
        <strain evidence="9">Nanhai2018</strain>
        <tissue evidence="9">Muscle</tissue>
    </source>
</reference>
<protein>
    <recommendedName>
        <fullName evidence="4">Lengsin</fullName>
    </recommendedName>
    <alternativeName>
        <fullName evidence="5">Glutamate-ammonia ligase domain-containing protein 1</fullName>
    </alternativeName>
</protein>
<dbReference type="Gene3D" id="3.30.590.10">
    <property type="entry name" value="Glutamine synthetase/guanido kinase, catalytic domain"/>
    <property type="match status" value="1"/>
</dbReference>
<proteinExistence type="inferred from homology"/>
<dbReference type="SUPFAM" id="SSF55931">
    <property type="entry name" value="Glutamine synthetase/guanido kinase"/>
    <property type="match status" value="1"/>
</dbReference>
<dbReference type="InterPro" id="IPR036651">
    <property type="entry name" value="Gln_synt_N_sf"/>
</dbReference>
<evidence type="ECO:0000256" key="4">
    <source>
        <dbReference type="ARBA" id="ARBA00039404"/>
    </source>
</evidence>
<name>A0A9Q1BVI4_HOLLE</name>
<accession>A0A9Q1BVI4</accession>
<evidence type="ECO:0000256" key="2">
    <source>
        <dbReference type="ARBA" id="ARBA00037583"/>
    </source>
</evidence>
<dbReference type="GO" id="GO:0006542">
    <property type="term" value="P:glutamine biosynthetic process"/>
    <property type="evidence" value="ECO:0007669"/>
    <property type="project" value="InterPro"/>
</dbReference>
<comment type="similarity">
    <text evidence="1 6 7">Belongs to the glutamine synthetase family.</text>
</comment>
<evidence type="ECO:0000256" key="1">
    <source>
        <dbReference type="ARBA" id="ARBA00009897"/>
    </source>
</evidence>
<evidence type="ECO:0000256" key="6">
    <source>
        <dbReference type="PROSITE-ProRule" id="PRU01331"/>
    </source>
</evidence>
<dbReference type="Pfam" id="PF00120">
    <property type="entry name" value="Gln-synt_C"/>
    <property type="match status" value="1"/>
</dbReference>
<dbReference type="OrthoDB" id="8123101at2759"/>
<dbReference type="GO" id="GO:0005737">
    <property type="term" value="C:cytoplasm"/>
    <property type="evidence" value="ECO:0007669"/>
    <property type="project" value="TreeGrafter"/>
</dbReference>
<dbReference type="EMBL" id="JAIZAY010000011">
    <property type="protein sequence ID" value="KAJ8034083.1"/>
    <property type="molecule type" value="Genomic_DNA"/>
</dbReference>
<dbReference type="FunFam" id="3.30.590.10:FF:000009">
    <property type="entry name" value="Lengsin, lens protein with glutamine synthetase domain"/>
    <property type="match status" value="1"/>
</dbReference>
<dbReference type="SMART" id="SM01230">
    <property type="entry name" value="Gln-synt_C"/>
    <property type="match status" value="1"/>
</dbReference>
<dbReference type="GO" id="GO:0004356">
    <property type="term" value="F:glutamine synthetase activity"/>
    <property type="evidence" value="ECO:0007669"/>
    <property type="project" value="InterPro"/>
</dbReference>
<gene>
    <name evidence="9" type="ORF">HOLleu_24508</name>
</gene>
<dbReference type="PANTHER" id="PTHR43407:SF1">
    <property type="entry name" value="LENGSIN"/>
    <property type="match status" value="1"/>
</dbReference>
<evidence type="ECO:0000313" key="10">
    <source>
        <dbReference type="Proteomes" id="UP001152320"/>
    </source>
</evidence>
<keyword evidence="10" id="KW-1185">Reference proteome</keyword>
<dbReference type="SUPFAM" id="SSF54368">
    <property type="entry name" value="Glutamine synthetase, N-terminal domain"/>
    <property type="match status" value="1"/>
</dbReference>
<comment type="function">
    <text evidence="2">May act as a component of the cytoskeleton or as a chaperone for the reorganization of intermediate filament proteins during terminal differentiation in the lens. Does not seem to have enzymatic activity.</text>
</comment>
<evidence type="ECO:0000256" key="7">
    <source>
        <dbReference type="RuleBase" id="RU000384"/>
    </source>
</evidence>
<comment type="subunit">
    <text evidence="3">Dodecamer. Interacts with BFSP2 and VIM.</text>
</comment>
<feature type="domain" description="GS catalytic" evidence="8">
    <location>
        <begin position="121"/>
        <end position="460"/>
    </location>
</feature>
<dbReference type="PANTHER" id="PTHR43407">
    <property type="entry name" value="GLUTAMINE SYNTHETASE"/>
    <property type="match status" value="1"/>
</dbReference>
<dbReference type="PROSITE" id="PS51987">
    <property type="entry name" value="GS_CATALYTIC"/>
    <property type="match status" value="1"/>
</dbReference>
<dbReference type="GO" id="GO:0016020">
    <property type="term" value="C:membrane"/>
    <property type="evidence" value="ECO:0007669"/>
    <property type="project" value="TreeGrafter"/>
</dbReference>
<evidence type="ECO:0000259" key="8">
    <source>
        <dbReference type="PROSITE" id="PS51987"/>
    </source>
</evidence>
<dbReference type="AlphaFoldDB" id="A0A9Q1BVI4"/>
<dbReference type="Proteomes" id="UP001152320">
    <property type="component" value="Chromosome 11"/>
</dbReference>
<dbReference type="InterPro" id="IPR014746">
    <property type="entry name" value="Gln_synth/guanido_kin_cat_dom"/>
</dbReference>
<organism evidence="9 10">
    <name type="scientific">Holothuria leucospilota</name>
    <name type="common">Black long sea cucumber</name>
    <name type="synonym">Mertensiothuria leucospilota</name>
    <dbReference type="NCBI Taxonomy" id="206669"/>
    <lineage>
        <taxon>Eukaryota</taxon>
        <taxon>Metazoa</taxon>
        <taxon>Echinodermata</taxon>
        <taxon>Eleutherozoa</taxon>
        <taxon>Echinozoa</taxon>
        <taxon>Holothuroidea</taxon>
        <taxon>Aspidochirotacea</taxon>
        <taxon>Aspidochirotida</taxon>
        <taxon>Holothuriidae</taxon>
        <taxon>Holothuria</taxon>
    </lineage>
</organism>
<evidence type="ECO:0000256" key="3">
    <source>
        <dbReference type="ARBA" id="ARBA00038790"/>
    </source>
</evidence>
<dbReference type="InterPro" id="IPR008146">
    <property type="entry name" value="Gln_synth_cat_dom"/>
</dbReference>
<evidence type="ECO:0000256" key="5">
    <source>
        <dbReference type="ARBA" id="ARBA00042675"/>
    </source>
</evidence>
<comment type="caution">
    <text evidence="9">The sequence shown here is derived from an EMBL/GenBank/DDBJ whole genome shotgun (WGS) entry which is preliminary data.</text>
</comment>